<organism evidence="4">
    <name type="scientific">Selaginella moellendorffii</name>
    <name type="common">Spikemoss</name>
    <dbReference type="NCBI Taxonomy" id="88036"/>
    <lineage>
        <taxon>Eukaryota</taxon>
        <taxon>Viridiplantae</taxon>
        <taxon>Streptophyta</taxon>
        <taxon>Embryophyta</taxon>
        <taxon>Tracheophyta</taxon>
        <taxon>Lycopodiopsida</taxon>
        <taxon>Selaginellales</taxon>
        <taxon>Selaginellaceae</taxon>
        <taxon>Selaginella</taxon>
    </lineage>
</organism>
<protein>
    <submittedName>
        <fullName evidence="3">Uncharacterized protein</fullName>
    </submittedName>
</protein>
<evidence type="ECO:0000256" key="1">
    <source>
        <dbReference type="SAM" id="Coils"/>
    </source>
</evidence>
<sequence length="289" mass="32440">MWVTRGARSKSNLALLDHHIQPIKLEAGIDHRVHSQDELGSLEKRSSMWPPDLNWEKRLSQKPDNLSGLARQWESSHSNAVRLLKEEKESLSSQRSEAESKRRRILDEDAFYAAASRDNQSVLRGSGTLEEQVKRQIVLSNPSPPGELPFTSPLHIPGRSTKNSGRQIASKNSSRSVKQFTTWSDQHWSWLAHSSALRSIAKDTLIADPHKLLVDQSRATTCHGHGQPQYAARGHRREREVIAGEVAEAPHGDALLDPRQHMYRAVPHGMDGVPLNVHGVVWDEHVLAL</sequence>
<dbReference type="AlphaFoldDB" id="D8SN34"/>
<feature type="compositionally biased region" description="Polar residues" evidence="2">
    <location>
        <begin position="160"/>
        <end position="173"/>
    </location>
</feature>
<dbReference type="Proteomes" id="UP000001514">
    <property type="component" value="Unassembled WGS sequence"/>
</dbReference>
<dbReference type="HOGENOM" id="CLU_964429_0_0_1"/>
<evidence type="ECO:0000313" key="3">
    <source>
        <dbReference type="EMBL" id="EFJ14107.1"/>
    </source>
</evidence>
<dbReference type="EMBL" id="GL377629">
    <property type="protein sequence ID" value="EFJ14107.1"/>
    <property type="molecule type" value="Genomic_DNA"/>
</dbReference>
<dbReference type="Gramene" id="EFJ14107">
    <property type="protein sequence ID" value="EFJ14107"/>
    <property type="gene ID" value="SELMODRAFT_423877"/>
</dbReference>
<gene>
    <name evidence="3" type="ORF">SELMODRAFT_423877</name>
</gene>
<feature type="coiled-coil region" evidence="1">
    <location>
        <begin position="81"/>
        <end position="108"/>
    </location>
</feature>
<evidence type="ECO:0000313" key="4">
    <source>
        <dbReference type="Proteomes" id="UP000001514"/>
    </source>
</evidence>
<proteinExistence type="predicted"/>
<reference evidence="3 4" key="1">
    <citation type="journal article" date="2011" name="Science">
        <title>The Selaginella genome identifies genetic changes associated with the evolution of vascular plants.</title>
        <authorList>
            <person name="Banks J.A."/>
            <person name="Nishiyama T."/>
            <person name="Hasebe M."/>
            <person name="Bowman J.L."/>
            <person name="Gribskov M."/>
            <person name="dePamphilis C."/>
            <person name="Albert V.A."/>
            <person name="Aono N."/>
            <person name="Aoyama T."/>
            <person name="Ambrose B.A."/>
            <person name="Ashton N.W."/>
            <person name="Axtell M.J."/>
            <person name="Barker E."/>
            <person name="Barker M.S."/>
            <person name="Bennetzen J.L."/>
            <person name="Bonawitz N.D."/>
            <person name="Chapple C."/>
            <person name="Cheng C."/>
            <person name="Correa L.G."/>
            <person name="Dacre M."/>
            <person name="DeBarry J."/>
            <person name="Dreyer I."/>
            <person name="Elias M."/>
            <person name="Engstrom E.M."/>
            <person name="Estelle M."/>
            <person name="Feng L."/>
            <person name="Finet C."/>
            <person name="Floyd S.K."/>
            <person name="Frommer W.B."/>
            <person name="Fujita T."/>
            <person name="Gramzow L."/>
            <person name="Gutensohn M."/>
            <person name="Harholt J."/>
            <person name="Hattori M."/>
            <person name="Heyl A."/>
            <person name="Hirai T."/>
            <person name="Hiwatashi Y."/>
            <person name="Ishikawa M."/>
            <person name="Iwata M."/>
            <person name="Karol K.G."/>
            <person name="Koehler B."/>
            <person name="Kolukisaoglu U."/>
            <person name="Kubo M."/>
            <person name="Kurata T."/>
            <person name="Lalonde S."/>
            <person name="Li K."/>
            <person name="Li Y."/>
            <person name="Litt A."/>
            <person name="Lyons E."/>
            <person name="Manning G."/>
            <person name="Maruyama T."/>
            <person name="Michael T.P."/>
            <person name="Mikami K."/>
            <person name="Miyazaki S."/>
            <person name="Morinaga S."/>
            <person name="Murata T."/>
            <person name="Mueller-Roeber B."/>
            <person name="Nelson D.R."/>
            <person name="Obara M."/>
            <person name="Oguri Y."/>
            <person name="Olmstead R.G."/>
            <person name="Onodera N."/>
            <person name="Petersen B.L."/>
            <person name="Pils B."/>
            <person name="Prigge M."/>
            <person name="Rensing S.A."/>
            <person name="Riano-Pachon D.M."/>
            <person name="Roberts A.W."/>
            <person name="Sato Y."/>
            <person name="Scheller H.V."/>
            <person name="Schulz B."/>
            <person name="Schulz C."/>
            <person name="Shakirov E.V."/>
            <person name="Shibagaki N."/>
            <person name="Shinohara N."/>
            <person name="Shippen D.E."/>
            <person name="Soerensen I."/>
            <person name="Sotooka R."/>
            <person name="Sugimoto N."/>
            <person name="Sugita M."/>
            <person name="Sumikawa N."/>
            <person name="Tanurdzic M."/>
            <person name="Theissen G."/>
            <person name="Ulvskov P."/>
            <person name="Wakazuki S."/>
            <person name="Weng J.K."/>
            <person name="Willats W.W."/>
            <person name="Wipf D."/>
            <person name="Wolf P.G."/>
            <person name="Yang L."/>
            <person name="Zimmer A.D."/>
            <person name="Zhu Q."/>
            <person name="Mitros T."/>
            <person name="Hellsten U."/>
            <person name="Loque D."/>
            <person name="Otillar R."/>
            <person name="Salamov A."/>
            <person name="Schmutz J."/>
            <person name="Shapiro H."/>
            <person name="Lindquist E."/>
            <person name="Lucas S."/>
            <person name="Rokhsar D."/>
            <person name="Grigoriev I.V."/>
        </authorList>
    </citation>
    <scope>NUCLEOTIDE SEQUENCE [LARGE SCALE GENOMIC DNA]</scope>
</reference>
<keyword evidence="4" id="KW-1185">Reference proteome</keyword>
<feature type="region of interest" description="Disordered" evidence="2">
    <location>
        <begin position="139"/>
        <end position="173"/>
    </location>
</feature>
<name>D8SN34_SELML</name>
<accession>D8SN34</accession>
<dbReference type="InParanoid" id="D8SN34"/>
<dbReference type="KEGG" id="smo:SELMODRAFT_423877"/>
<evidence type="ECO:0000256" key="2">
    <source>
        <dbReference type="SAM" id="MobiDB-lite"/>
    </source>
</evidence>
<keyword evidence="1" id="KW-0175">Coiled coil</keyword>